<accession>A0A0E9XRT1</accession>
<protein>
    <submittedName>
        <fullName evidence="1">Uncharacterized protein</fullName>
    </submittedName>
</protein>
<dbReference type="AlphaFoldDB" id="A0A0E9XRT1"/>
<reference evidence="1" key="1">
    <citation type="submission" date="2014-11" db="EMBL/GenBank/DDBJ databases">
        <authorList>
            <person name="Amaro Gonzalez C."/>
        </authorList>
    </citation>
    <scope>NUCLEOTIDE SEQUENCE</scope>
</reference>
<proteinExistence type="predicted"/>
<name>A0A0E9XRT1_ANGAN</name>
<evidence type="ECO:0000313" key="1">
    <source>
        <dbReference type="EMBL" id="JAI04389.1"/>
    </source>
</evidence>
<organism evidence="1">
    <name type="scientific">Anguilla anguilla</name>
    <name type="common">European freshwater eel</name>
    <name type="synonym">Muraena anguilla</name>
    <dbReference type="NCBI Taxonomy" id="7936"/>
    <lineage>
        <taxon>Eukaryota</taxon>
        <taxon>Metazoa</taxon>
        <taxon>Chordata</taxon>
        <taxon>Craniata</taxon>
        <taxon>Vertebrata</taxon>
        <taxon>Euteleostomi</taxon>
        <taxon>Actinopterygii</taxon>
        <taxon>Neopterygii</taxon>
        <taxon>Teleostei</taxon>
        <taxon>Anguilliformes</taxon>
        <taxon>Anguillidae</taxon>
        <taxon>Anguilla</taxon>
    </lineage>
</organism>
<reference evidence="1" key="2">
    <citation type="journal article" date="2015" name="Fish Shellfish Immunol.">
        <title>Early steps in the European eel (Anguilla anguilla)-Vibrio vulnificus interaction in the gills: Role of the RtxA13 toxin.</title>
        <authorList>
            <person name="Callol A."/>
            <person name="Pajuelo D."/>
            <person name="Ebbesson L."/>
            <person name="Teles M."/>
            <person name="MacKenzie S."/>
            <person name="Amaro C."/>
        </authorList>
    </citation>
    <scope>NUCLEOTIDE SEQUENCE</scope>
</reference>
<dbReference type="EMBL" id="GBXM01004189">
    <property type="protein sequence ID" value="JAI04389.1"/>
    <property type="molecule type" value="Transcribed_RNA"/>
</dbReference>
<sequence>MKKIATCVCVSFISDILNASGY</sequence>